<dbReference type="InterPro" id="IPR012349">
    <property type="entry name" value="Split_barrel_FMN-bd"/>
</dbReference>
<organism evidence="2 3">
    <name type="scientific">Dongia sedimenti</name>
    <dbReference type="NCBI Taxonomy" id="3064282"/>
    <lineage>
        <taxon>Bacteria</taxon>
        <taxon>Pseudomonadati</taxon>
        <taxon>Pseudomonadota</taxon>
        <taxon>Alphaproteobacteria</taxon>
        <taxon>Rhodospirillales</taxon>
        <taxon>Dongiaceae</taxon>
        <taxon>Dongia</taxon>
    </lineage>
</organism>
<evidence type="ECO:0000256" key="1">
    <source>
        <dbReference type="SAM" id="MobiDB-lite"/>
    </source>
</evidence>
<comment type="caution">
    <text evidence="2">The sequence shown here is derived from an EMBL/GenBank/DDBJ whole genome shotgun (WGS) entry which is preliminary data.</text>
</comment>
<reference evidence="3" key="1">
    <citation type="submission" date="2023-08" db="EMBL/GenBank/DDBJ databases">
        <title>Rhodospirillaceae gen. nov., a novel taxon isolated from the Yangtze River Yuezi River estuary sludge.</title>
        <authorList>
            <person name="Ruan L."/>
        </authorList>
    </citation>
    <scope>NUCLEOTIDE SEQUENCE [LARGE SCALE GENOMIC DNA]</scope>
    <source>
        <strain evidence="3">R-7</strain>
    </source>
</reference>
<dbReference type="RefSeq" id="WP_379957158.1">
    <property type="nucleotide sequence ID" value="NZ_JAUYVI010000005.1"/>
</dbReference>
<feature type="region of interest" description="Disordered" evidence="1">
    <location>
        <begin position="1"/>
        <end position="21"/>
    </location>
</feature>
<dbReference type="PANTHER" id="PTHR42815">
    <property type="entry name" value="FAD-BINDING, PUTATIVE (AFU_ORTHOLOGUE AFUA_6G07600)-RELATED"/>
    <property type="match status" value="1"/>
</dbReference>
<proteinExistence type="predicted"/>
<dbReference type="Proteomes" id="UP001230156">
    <property type="component" value="Unassembled WGS sequence"/>
</dbReference>
<sequence length="312" mass="33787">MNAITSTWHAGERAAQTRAGTAEHMAEIGPRVIRDFMPDQHRAFFEQLPFIVVGSLDAEQRPWASIVAGLPGFASSPHPRRLEIEANPLPGDPLAEALAVGNPLGLLGIELPTRRRNRMNGHVVARDEAGFAVHVRESFGNCPQYIQRRDYALFAPTETTAEPFTTLPQEAVGLIRRADTMFVASAAPRDDGKVSVDVSHRGGRPGFLGIDRDGAIVVPDFRGNGFFQTIGNLLAIPRAGLLIPDFATGDLLQLSGGAEVVWDGPEVEAYPGAERLWKVKPQSGRWLRAGFPLRFGEAELSPRSLAVGVYAG</sequence>
<keyword evidence="3" id="KW-1185">Reference proteome</keyword>
<evidence type="ECO:0000313" key="3">
    <source>
        <dbReference type="Proteomes" id="UP001230156"/>
    </source>
</evidence>
<dbReference type="EMBL" id="JAUYVI010000005">
    <property type="protein sequence ID" value="MDQ7249308.1"/>
    <property type="molecule type" value="Genomic_DNA"/>
</dbReference>
<protein>
    <submittedName>
        <fullName evidence="2">Pyridoxamine 5'-phosphate oxidase family protein</fullName>
    </submittedName>
</protein>
<gene>
    <name evidence="2" type="ORF">Q8A70_16595</name>
</gene>
<accession>A0ABU0YR99</accession>
<name>A0ABU0YR99_9PROT</name>
<dbReference type="SUPFAM" id="SSF50475">
    <property type="entry name" value="FMN-binding split barrel"/>
    <property type="match status" value="1"/>
</dbReference>
<dbReference type="Gene3D" id="2.30.110.10">
    <property type="entry name" value="Electron Transport, Fmn-binding Protein, Chain A"/>
    <property type="match status" value="1"/>
</dbReference>
<dbReference type="PANTHER" id="PTHR42815:SF2">
    <property type="entry name" value="FAD-BINDING, PUTATIVE (AFU_ORTHOLOGUE AFUA_6G07600)-RELATED"/>
    <property type="match status" value="1"/>
</dbReference>
<evidence type="ECO:0000313" key="2">
    <source>
        <dbReference type="EMBL" id="MDQ7249308.1"/>
    </source>
</evidence>